<evidence type="ECO:0000256" key="1">
    <source>
        <dbReference type="ARBA" id="ARBA00009667"/>
    </source>
</evidence>
<dbReference type="CDD" id="cd04723">
    <property type="entry name" value="HisA_HisF"/>
    <property type="match status" value="1"/>
</dbReference>
<evidence type="ECO:0000313" key="6">
    <source>
        <dbReference type="EMBL" id="QWF69967.1"/>
    </source>
</evidence>
<dbReference type="KEGG" id="mpad:KEF85_11455"/>
<dbReference type="Pfam" id="PF00977">
    <property type="entry name" value="His_biosynth"/>
    <property type="match status" value="2"/>
</dbReference>
<comment type="pathway">
    <text evidence="4">Amino-acid biosynthesis.</text>
</comment>
<keyword evidence="3 5" id="KW-0368">Histidine biosynthesis</keyword>
<dbReference type="PANTHER" id="PTHR43090">
    <property type="entry name" value="1-(5-PHOSPHORIBOSYL)-5-[(5-PHOSPHORIBOSYLAMINO)METHYLIDENEAMINO] IMIDAZOLE-4-CARBOXAMIDE ISOMERASE"/>
    <property type="match status" value="1"/>
</dbReference>
<dbReference type="GO" id="GO:0003949">
    <property type="term" value="F:1-(5-phosphoribosyl)-5-[(5-phosphoribosylamino)methylideneamino]imidazole-4-carboxamide isomerase activity"/>
    <property type="evidence" value="ECO:0007669"/>
    <property type="project" value="InterPro"/>
</dbReference>
<organism evidence="6 7">
    <name type="scientific">Methylomonas paludis</name>
    <dbReference type="NCBI Taxonomy" id="1173101"/>
    <lineage>
        <taxon>Bacteria</taxon>
        <taxon>Pseudomonadati</taxon>
        <taxon>Pseudomonadota</taxon>
        <taxon>Gammaproteobacteria</taxon>
        <taxon>Methylococcales</taxon>
        <taxon>Methylococcaceae</taxon>
        <taxon>Methylomonas</taxon>
    </lineage>
</organism>
<protein>
    <submittedName>
        <fullName evidence="6">Histidine biosynthesis protein</fullName>
    </submittedName>
</protein>
<evidence type="ECO:0000256" key="5">
    <source>
        <dbReference type="RuleBase" id="RU003657"/>
    </source>
</evidence>
<dbReference type="InterPro" id="IPR011060">
    <property type="entry name" value="RibuloseP-bd_barrel"/>
</dbReference>
<keyword evidence="2 5" id="KW-0028">Amino-acid biosynthesis</keyword>
<dbReference type="GO" id="GO:0000105">
    <property type="term" value="P:L-histidine biosynthetic process"/>
    <property type="evidence" value="ECO:0007669"/>
    <property type="project" value="UniProtKB-KW"/>
</dbReference>
<keyword evidence="7" id="KW-1185">Reference proteome</keyword>
<dbReference type="GO" id="GO:0005737">
    <property type="term" value="C:cytoplasm"/>
    <property type="evidence" value="ECO:0007669"/>
    <property type="project" value="TreeGrafter"/>
</dbReference>
<evidence type="ECO:0000256" key="4">
    <source>
        <dbReference type="ARBA" id="ARBA00029440"/>
    </source>
</evidence>
<evidence type="ECO:0000313" key="7">
    <source>
        <dbReference type="Proteomes" id="UP000676649"/>
    </source>
</evidence>
<dbReference type="GO" id="GO:0000162">
    <property type="term" value="P:L-tryptophan biosynthetic process"/>
    <property type="evidence" value="ECO:0007669"/>
    <property type="project" value="TreeGrafter"/>
</dbReference>
<dbReference type="InterPro" id="IPR044524">
    <property type="entry name" value="Isoase_HisA-like"/>
</dbReference>
<reference evidence="6" key="1">
    <citation type="submission" date="2021-04" db="EMBL/GenBank/DDBJ databases">
        <title>Draft genome sequence data of methanotrophic Methylovulum sp. strain S1L and Methylomonas sp. strain S2AM isolated from boreal lake water columns.</title>
        <authorList>
            <person name="Rissanen A.J."/>
            <person name="Mangayil R."/>
            <person name="Svenning M.M."/>
            <person name="Khanongnuch R."/>
        </authorList>
    </citation>
    <scope>NUCLEOTIDE SEQUENCE</scope>
    <source>
        <strain evidence="6">S2AM</strain>
    </source>
</reference>
<name>A0A975MLE2_9GAMM</name>
<proteinExistence type="inferred from homology"/>
<sequence length="223" mass="24510">MQIIPVIDLKDGVVVHAVRGERSHYQPIQHHSKLCAGSTLAEVMEGFLQLSAFQTFYIADLNAISGQGHHQPLITELLSQYPGIEFWVDNGSQLKGLNVADPANYTTVIGTESQLYAPFKCTADFILSLDYQRQQASGHAGWFEQAEFWPERLIVMTLNRVGSQDGPDFAKLAEFTAAYPEKQFIAAGGVRHYQDLQVLAGNGVKAALLATALHSGAITQFDF</sequence>
<dbReference type="EMBL" id="CP073754">
    <property type="protein sequence ID" value="QWF69967.1"/>
    <property type="molecule type" value="Genomic_DNA"/>
</dbReference>
<dbReference type="AlphaFoldDB" id="A0A975MLE2"/>
<dbReference type="Proteomes" id="UP000676649">
    <property type="component" value="Chromosome"/>
</dbReference>
<dbReference type="Gene3D" id="3.20.20.70">
    <property type="entry name" value="Aldolase class I"/>
    <property type="match status" value="2"/>
</dbReference>
<dbReference type="RefSeq" id="WP_215580681.1">
    <property type="nucleotide sequence ID" value="NZ_CP073754.1"/>
</dbReference>
<dbReference type="InterPro" id="IPR006062">
    <property type="entry name" value="His_biosynth"/>
</dbReference>
<evidence type="ECO:0000256" key="2">
    <source>
        <dbReference type="ARBA" id="ARBA00022605"/>
    </source>
</evidence>
<comment type="similarity">
    <text evidence="1 5">Belongs to the HisA/HisF family.</text>
</comment>
<gene>
    <name evidence="6" type="ORF">KEF85_11455</name>
</gene>
<evidence type="ECO:0000256" key="3">
    <source>
        <dbReference type="ARBA" id="ARBA00023102"/>
    </source>
</evidence>
<dbReference type="InterPro" id="IPR013785">
    <property type="entry name" value="Aldolase_TIM"/>
</dbReference>
<accession>A0A975MLE2</accession>
<dbReference type="SUPFAM" id="SSF51366">
    <property type="entry name" value="Ribulose-phoshate binding barrel"/>
    <property type="match status" value="1"/>
</dbReference>
<dbReference type="PANTHER" id="PTHR43090:SF2">
    <property type="entry name" value="1-(5-PHOSPHORIBOSYL)-5-[(5-PHOSPHORIBOSYLAMINO)METHYLIDENEAMINO] IMIDAZOLE-4-CARBOXAMIDE ISOMERASE"/>
    <property type="match status" value="1"/>
</dbReference>